<protein>
    <submittedName>
        <fullName evidence="1">Uncharacterized protein</fullName>
    </submittedName>
</protein>
<evidence type="ECO:0000313" key="1">
    <source>
        <dbReference type="EnsemblPlants" id="ORUFI05G11220.1"/>
    </source>
</evidence>
<dbReference type="AlphaFoldDB" id="A0A0E0PK89"/>
<accession>A0A0E0PK89</accession>
<name>A0A0E0PK89_ORYRU</name>
<dbReference type="Gramene" id="ORUFI05G11220.1">
    <property type="protein sequence ID" value="ORUFI05G11220.1"/>
    <property type="gene ID" value="ORUFI05G11220"/>
</dbReference>
<dbReference type="HOGENOM" id="CLU_2254586_0_0_1"/>
<reference evidence="2" key="1">
    <citation type="submission" date="2013-06" db="EMBL/GenBank/DDBJ databases">
        <authorList>
            <person name="Zhao Q."/>
        </authorList>
    </citation>
    <scope>NUCLEOTIDE SEQUENCE</scope>
    <source>
        <strain evidence="2">cv. W1943</strain>
    </source>
</reference>
<dbReference type="Proteomes" id="UP000008022">
    <property type="component" value="Unassembled WGS sequence"/>
</dbReference>
<reference evidence="1" key="2">
    <citation type="submission" date="2015-06" db="UniProtKB">
        <authorList>
            <consortium name="EnsemblPlants"/>
        </authorList>
    </citation>
    <scope>IDENTIFICATION</scope>
</reference>
<organism evidence="1 2">
    <name type="scientific">Oryza rufipogon</name>
    <name type="common">Brownbeard rice</name>
    <name type="synonym">Asian wild rice</name>
    <dbReference type="NCBI Taxonomy" id="4529"/>
    <lineage>
        <taxon>Eukaryota</taxon>
        <taxon>Viridiplantae</taxon>
        <taxon>Streptophyta</taxon>
        <taxon>Embryophyta</taxon>
        <taxon>Tracheophyta</taxon>
        <taxon>Spermatophyta</taxon>
        <taxon>Magnoliopsida</taxon>
        <taxon>Liliopsida</taxon>
        <taxon>Poales</taxon>
        <taxon>Poaceae</taxon>
        <taxon>BOP clade</taxon>
        <taxon>Oryzoideae</taxon>
        <taxon>Oryzeae</taxon>
        <taxon>Oryzinae</taxon>
        <taxon>Oryza</taxon>
    </lineage>
</organism>
<sequence length="104" mass="11784">MPPPARHCADVHPIMPLLLAADPLAMASFFLHHHLSRFASCFNTPCPHCCIGGVFASASKHSLTRGFHLFLIFAPTIMRRDQYTILRRCCREVEMRPRGSHVCR</sequence>
<proteinExistence type="predicted"/>
<dbReference type="EnsemblPlants" id="ORUFI05G11220.1">
    <property type="protein sequence ID" value="ORUFI05G11220.1"/>
    <property type="gene ID" value="ORUFI05G11220"/>
</dbReference>
<keyword evidence="2" id="KW-1185">Reference proteome</keyword>
<evidence type="ECO:0000313" key="2">
    <source>
        <dbReference type="Proteomes" id="UP000008022"/>
    </source>
</evidence>